<evidence type="ECO:0000313" key="6">
    <source>
        <dbReference type="EMBL" id="ASW03126.1"/>
    </source>
</evidence>
<organism evidence="6 7">
    <name type="scientific">Paraburkholderia aromaticivorans</name>
    <dbReference type="NCBI Taxonomy" id="2026199"/>
    <lineage>
        <taxon>Bacteria</taxon>
        <taxon>Pseudomonadati</taxon>
        <taxon>Pseudomonadota</taxon>
        <taxon>Betaproteobacteria</taxon>
        <taxon>Burkholderiales</taxon>
        <taxon>Burkholderiaceae</taxon>
        <taxon>Paraburkholderia</taxon>
    </lineage>
</organism>
<dbReference type="KEGG" id="parb:CJU94_33385"/>
<dbReference type="CDD" id="cd02035">
    <property type="entry name" value="ArsA"/>
    <property type="match status" value="2"/>
</dbReference>
<dbReference type="Gene3D" id="3.40.50.300">
    <property type="entry name" value="P-loop containing nucleotide triphosphate hydrolases"/>
    <property type="match status" value="2"/>
</dbReference>
<dbReference type="NCBIfam" id="TIGR04291">
    <property type="entry name" value="arsen_driv_ArsA"/>
    <property type="match status" value="1"/>
</dbReference>
<gene>
    <name evidence="6" type="primary">arsA</name>
    <name evidence="6" type="ORF">CJU94_33385</name>
</gene>
<keyword evidence="4" id="KW-0059">Arsenical resistance</keyword>
<dbReference type="NCBIfam" id="TIGR00345">
    <property type="entry name" value="GET3_arsA_TRC40"/>
    <property type="match status" value="1"/>
</dbReference>
<dbReference type="OrthoDB" id="9780677at2"/>
<comment type="similarity">
    <text evidence="1 4">Belongs to the arsA ATPase family.</text>
</comment>
<dbReference type="Pfam" id="PF02374">
    <property type="entry name" value="ArsA_ATPase"/>
    <property type="match status" value="2"/>
</dbReference>
<dbReference type="SMART" id="SM00382">
    <property type="entry name" value="AAA"/>
    <property type="match status" value="2"/>
</dbReference>
<dbReference type="EMBL" id="CP022991">
    <property type="protein sequence ID" value="ASW03126.1"/>
    <property type="molecule type" value="Genomic_DNA"/>
</dbReference>
<keyword evidence="4" id="KW-0067">ATP-binding</keyword>
<dbReference type="SUPFAM" id="SSF52540">
    <property type="entry name" value="P-loop containing nucleoside triphosphate hydrolases"/>
    <property type="match status" value="2"/>
</dbReference>
<dbReference type="InterPro" id="IPR003593">
    <property type="entry name" value="AAA+_ATPase"/>
</dbReference>
<feature type="domain" description="AAA+ ATPase" evidence="5">
    <location>
        <begin position="324"/>
        <end position="517"/>
    </location>
</feature>
<evidence type="ECO:0000259" key="5">
    <source>
        <dbReference type="SMART" id="SM00382"/>
    </source>
</evidence>
<keyword evidence="4" id="KW-1278">Translocase</keyword>
<keyword evidence="7" id="KW-1185">Reference proteome</keyword>
<feature type="domain" description="AAA+ ATPase" evidence="5">
    <location>
        <begin position="7"/>
        <end position="226"/>
    </location>
</feature>
<dbReference type="GO" id="GO:0015446">
    <property type="term" value="F:ATPase-coupled arsenite transmembrane transporter activity"/>
    <property type="evidence" value="ECO:0007669"/>
    <property type="project" value="UniProtKB-UniRule"/>
</dbReference>
<dbReference type="GO" id="GO:0005524">
    <property type="term" value="F:ATP binding"/>
    <property type="evidence" value="ECO:0007669"/>
    <property type="project" value="UniProtKB-UniRule"/>
</dbReference>
<dbReference type="PANTHER" id="PTHR10803:SF3">
    <property type="entry name" value="ATPASE GET3"/>
    <property type="match status" value="1"/>
</dbReference>
<dbReference type="EC" id="7.3.2.7" evidence="3 4"/>
<evidence type="ECO:0000256" key="3">
    <source>
        <dbReference type="NCBIfam" id="TIGR04291"/>
    </source>
</evidence>
<dbReference type="PIRSF" id="PIRSF001327">
    <property type="entry name" value="Arsenical_pump-driving_ATPase"/>
    <property type="match status" value="1"/>
</dbReference>
<dbReference type="PANTHER" id="PTHR10803">
    <property type="entry name" value="ARSENICAL PUMP-DRIVING ATPASE ARSENITE-TRANSLOCATING ATPASE"/>
    <property type="match status" value="1"/>
</dbReference>
<comment type="function">
    <text evidence="4">Anion-transporting ATPase.</text>
</comment>
<protein>
    <recommendedName>
        <fullName evidence="3 4">Arsenical pump-driving ATPase</fullName>
        <ecNumber evidence="3 4">7.3.2.7</ecNumber>
    </recommendedName>
</protein>
<name>A0A248VVR3_9BURK</name>
<sequence length="590" mass="63557">MTLPAVTTRHLFFTGKGGVGKTSLACATALQLAEKGKTVLLVSTDPASNLDEVLETQLSGRPTPIAKVPNLHALNIDPELAAAAYRERMVSPYRGVLPDAAIRSMEEQFSGGCTVEIAAFDAFADLLGGSATANAYDHIIFDTAPTGHTLRLLTLPSAWSNFLSTNTTGNSCLGPLAGLEQNRQLYAAAVAELTNHDRTTMVLVTRPEASAFREAERTRVELVDLGVRNLVLAVNGVFKAVSSDDDIACAMEGQQAAAIRAMPPGLAALARSETGFIPRGLVGLTALKAYLHPEQITAPRTDAPLSMRLPGGLLPLIDDLEKAGHGLVMTMGKGGVGKTTVAAAIALELAQRGHAVLLSTTDPAAHVAWTLQESLPGLTVSRIDAELEVNRYREEVLAKAGAHLDAQGRAMLEEDLRSPCTEEIAVFRAFARTVDEARDSFVILDTAPTGHTILLMDSAEAYHREVMRTQGDMPDAVRQLLPRLRDPDFTRVLIVTLAEATPVHEAERLQADLRRARIEPYAWVIDQSLLASGTHDPALAERGRYEVPFIERVMKQDAKRAVLLPWQATPPVGLHGLEELARGHRPINSR</sequence>
<dbReference type="Proteomes" id="UP000215158">
    <property type="component" value="Plasmid pBN1"/>
</dbReference>
<reference evidence="6 7" key="1">
    <citation type="submission" date="2017-08" db="EMBL/GenBank/DDBJ databases">
        <title>Identification and genetic characteristics of simultaneous BTEX- and naphthalene-degrading Paraburkholderia sp. BN5 isolated from petroleum-contaminated soil.</title>
        <authorList>
            <person name="Lee Y."/>
            <person name="Jeon C.O."/>
        </authorList>
    </citation>
    <scope>NUCLEOTIDE SEQUENCE [LARGE SCALE GENOMIC DNA]</scope>
    <source>
        <strain evidence="6 7">BN5</strain>
        <plasmid evidence="6 7">pBN1</plasmid>
    </source>
</reference>
<geneLocation type="plasmid" evidence="6 7">
    <name>pBN1</name>
</geneLocation>
<dbReference type="RefSeq" id="WP_095422959.1">
    <property type="nucleotide sequence ID" value="NZ_CP022991.1"/>
</dbReference>
<dbReference type="AlphaFoldDB" id="A0A248VVR3"/>
<dbReference type="InterPro" id="IPR027417">
    <property type="entry name" value="P-loop_NTPase"/>
</dbReference>
<keyword evidence="4" id="KW-0547">Nucleotide-binding</keyword>
<dbReference type="GO" id="GO:0016887">
    <property type="term" value="F:ATP hydrolysis activity"/>
    <property type="evidence" value="ECO:0007669"/>
    <property type="project" value="UniProtKB-UniRule"/>
</dbReference>
<dbReference type="InterPro" id="IPR025723">
    <property type="entry name" value="ArsA/GET3_ATPase-like"/>
</dbReference>
<evidence type="ECO:0000313" key="7">
    <source>
        <dbReference type="Proteomes" id="UP000215158"/>
    </source>
</evidence>
<accession>A0A248VVR3</accession>
<comment type="catalytic activity">
    <reaction evidence="2 4">
        <text>arsenite(in) + ATP + H2O = arsenite(out) + ADP + phosphate + H(+)</text>
        <dbReference type="Rhea" id="RHEA:11348"/>
        <dbReference type="ChEBI" id="CHEBI:15377"/>
        <dbReference type="ChEBI" id="CHEBI:15378"/>
        <dbReference type="ChEBI" id="CHEBI:29242"/>
        <dbReference type="ChEBI" id="CHEBI:30616"/>
        <dbReference type="ChEBI" id="CHEBI:43474"/>
        <dbReference type="ChEBI" id="CHEBI:456216"/>
        <dbReference type="EC" id="7.3.2.7"/>
    </reaction>
</comment>
<evidence type="ECO:0000256" key="1">
    <source>
        <dbReference type="ARBA" id="ARBA00011040"/>
    </source>
</evidence>
<evidence type="ECO:0000256" key="2">
    <source>
        <dbReference type="ARBA" id="ARBA00052296"/>
    </source>
</evidence>
<proteinExistence type="inferred from homology"/>
<dbReference type="InterPro" id="IPR027541">
    <property type="entry name" value="Ars_ATPase"/>
</dbReference>
<evidence type="ECO:0000256" key="4">
    <source>
        <dbReference type="PIRNR" id="PIRNR001327"/>
    </source>
</evidence>
<dbReference type="InterPro" id="IPR016300">
    <property type="entry name" value="ATPase_ArsA/GET3"/>
</dbReference>
<keyword evidence="6" id="KW-0614">Plasmid</keyword>